<dbReference type="GO" id="GO:0046872">
    <property type="term" value="F:metal ion binding"/>
    <property type="evidence" value="ECO:0007669"/>
    <property type="project" value="UniProtKB-KW"/>
</dbReference>
<dbReference type="InterPro" id="IPR009051">
    <property type="entry name" value="Helical_ferredxn"/>
</dbReference>
<dbReference type="Proteomes" id="UP000092024">
    <property type="component" value="Unassembled WGS sequence"/>
</dbReference>
<dbReference type="NCBIfam" id="TIGR01317">
    <property type="entry name" value="GOGAT_sm_gam"/>
    <property type="match status" value="1"/>
</dbReference>
<reference evidence="10 11" key="1">
    <citation type="submission" date="2016-05" db="EMBL/GenBank/DDBJ databases">
        <title>Paenibacillus oryzae. sp. nov., isolated from the rice root.</title>
        <authorList>
            <person name="Zhang J."/>
            <person name="Zhang X."/>
        </authorList>
    </citation>
    <scope>NUCLEOTIDE SEQUENCE [LARGE SCALE GENOMIC DNA]</scope>
    <source>
        <strain evidence="10 11">1DrF-4</strain>
    </source>
</reference>
<feature type="domain" description="Dihydroprymidine dehydrogenase" evidence="9">
    <location>
        <begin position="24"/>
        <end position="140"/>
    </location>
</feature>
<sequence>MGKATGFLDYEREMPGEASPLERISHWNEFSMPMAEDRLQQQGARCMDCGTPFCHYGDMLAGMSAGCPLNNLIPEFNDLLYRGCLEKALQRLHKTNNFPEFTGRVCPAPCEGSCTAGLIGMPVTIKSIEKTLVDRGFQEGWIKPEPPLVRTGKKIAIVGSGPAGLACAAQLNKAGHEVTVYERADRIGGLLMYGIPNMKLDKGTVQRRVELLAAEGIRFVTNVHVGADIPGERLKAENDAVVLCGGATKARDLQVEGRQLNGIYQAMDFLTQNTKSLLDSGLEDGAYISAKDKDVIVIGGGDTGTDCVATAIRHGCRSVLQLEIMPQAPRSRSADNPWPQWPKVLKTDYGQQEAAQLYGGDPRQFTISTRRIISDGQGAVQGVETVQLLWQTDEEGRKTPTEVPGSSVVRPAQLVLLALGFTGPEEGLLEQLNVCRDSRSNVMAEYGAHTTNVAGVFAAGDMRRGQSLVAWAIAEGRKCAREVDRYLMGGTQLP</sequence>
<gene>
    <name evidence="10" type="ORF">A7K91_18540</name>
</gene>
<dbReference type="AlphaFoldDB" id="A0A1A5YQT9"/>
<dbReference type="Gene3D" id="1.10.1060.10">
    <property type="entry name" value="Alpha-helical ferredoxin"/>
    <property type="match status" value="1"/>
</dbReference>
<dbReference type="InterPro" id="IPR023753">
    <property type="entry name" value="FAD/NAD-binding_dom"/>
</dbReference>
<keyword evidence="4" id="KW-0408">Iron</keyword>
<evidence type="ECO:0000256" key="5">
    <source>
        <dbReference type="ARBA" id="ARBA00023014"/>
    </source>
</evidence>
<dbReference type="RefSeq" id="WP_068679838.1">
    <property type="nucleotide sequence ID" value="NZ_LYPA01000030.1"/>
</dbReference>
<protein>
    <submittedName>
        <fullName evidence="10">Glutamate synthase</fullName>
    </submittedName>
</protein>
<dbReference type="SUPFAM" id="SSF51971">
    <property type="entry name" value="Nucleotide-binding domain"/>
    <property type="match status" value="1"/>
</dbReference>
<accession>A0A1A5YQT9</accession>
<keyword evidence="3" id="KW-0560">Oxidoreductase</keyword>
<keyword evidence="6" id="KW-0314">Glutamate biosynthesis</keyword>
<dbReference type="InterPro" id="IPR028261">
    <property type="entry name" value="DPD_II"/>
</dbReference>
<dbReference type="Pfam" id="PF07992">
    <property type="entry name" value="Pyr_redox_2"/>
    <property type="match status" value="1"/>
</dbReference>
<dbReference type="Gene3D" id="3.50.50.60">
    <property type="entry name" value="FAD/NAD(P)-binding domain"/>
    <property type="match status" value="2"/>
</dbReference>
<keyword evidence="11" id="KW-1185">Reference proteome</keyword>
<proteinExistence type="predicted"/>
<dbReference type="GO" id="GO:0016639">
    <property type="term" value="F:oxidoreductase activity, acting on the CH-NH2 group of donors, NAD or NADP as acceptor"/>
    <property type="evidence" value="ECO:0007669"/>
    <property type="project" value="InterPro"/>
</dbReference>
<evidence type="ECO:0000256" key="4">
    <source>
        <dbReference type="ARBA" id="ARBA00023004"/>
    </source>
</evidence>
<comment type="pathway">
    <text evidence="7">Amino-acid biosynthesis.</text>
</comment>
<dbReference type="FunFam" id="3.40.50.720:FF:000113">
    <property type="entry name" value="Glutamate synthase [NADH], amyloplastic"/>
    <property type="match status" value="1"/>
</dbReference>
<evidence type="ECO:0000256" key="7">
    <source>
        <dbReference type="ARBA" id="ARBA00029440"/>
    </source>
</evidence>
<dbReference type="InterPro" id="IPR036188">
    <property type="entry name" value="FAD/NAD-bd_sf"/>
</dbReference>
<feature type="domain" description="FAD/NAD(P)-binding" evidence="8">
    <location>
        <begin position="154"/>
        <end position="328"/>
    </location>
</feature>
<evidence type="ECO:0000256" key="3">
    <source>
        <dbReference type="ARBA" id="ARBA00023002"/>
    </source>
</evidence>
<keyword evidence="1" id="KW-0028">Amino-acid biosynthesis</keyword>
<keyword evidence="5" id="KW-0411">Iron-sulfur</keyword>
<dbReference type="InterPro" id="IPR051394">
    <property type="entry name" value="Glutamate_Synthase"/>
</dbReference>
<dbReference type="OrthoDB" id="9803192at2"/>
<evidence type="ECO:0000313" key="10">
    <source>
        <dbReference type="EMBL" id="OBR67934.1"/>
    </source>
</evidence>
<comment type="caution">
    <text evidence="10">The sequence shown here is derived from an EMBL/GenBank/DDBJ whole genome shotgun (WGS) entry which is preliminary data.</text>
</comment>
<name>A0A1A5YQT9_9BACL</name>
<evidence type="ECO:0000259" key="9">
    <source>
        <dbReference type="Pfam" id="PF14691"/>
    </source>
</evidence>
<dbReference type="EMBL" id="LYPA01000030">
    <property type="protein sequence ID" value="OBR67934.1"/>
    <property type="molecule type" value="Genomic_DNA"/>
</dbReference>
<dbReference type="PANTHER" id="PTHR43100">
    <property type="entry name" value="GLUTAMATE SYNTHASE [NADPH] SMALL CHAIN"/>
    <property type="match status" value="1"/>
</dbReference>
<dbReference type="SUPFAM" id="SSF46548">
    <property type="entry name" value="alpha-helical ferredoxin"/>
    <property type="match status" value="1"/>
</dbReference>
<dbReference type="PANTHER" id="PTHR43100:SF1">
    <property type="entry name" value="GLUTAMATE SYNTHASE [NADPH] SMALL CHAIN"/>
    <property type="match status" value="1"/>
</dbReference>
<dbReference type="FunFam" id="3.50.50.60:FF:000124">
    <property type="entry name" value="Glutamate synthase small subunit"/>
    <property type="match status" value="1"/>
</dbReference>
<dbReference type="InterPro" id="IPR006005">
    <property type="entry name" value="Glut_synth_ssu1"/>
</dbReference>
<keyword evidence="2" id="KW-0479">Metal-binding</keyword>
<evidence type="ECO:0000256" key="2">
    <source>
        <dbReference type="ARBA" id="ARBA00022723"/>
    </source>
</evidence>
<evidence type="ECO:0000313" key="11">
    <source>
        <dbReference type="Proteomes" id="UP000092024"/>
    </source>
</evidence>
<dbReference type="PRINTS" id="PR00419">
    <property type="entry name" value="ADXRDTASE"/>
</dbReference>
<dbReference type="GO" id="GO:0006537">
    <property type="term" value="P:glutamate biosynthetic process"/>
    <property type="evidence" value="ECO:0007669"/>
    <property type="project" value="UniProtKB-KW"/>
</dbReference>
<evidence type="ECO:0000256" key="1">
    <source>
        <dbReference type="ARBA" id="ARBA00022605"/>
    </source>
</evidence>
<dbReference type="STRING" id="1844972.A7K91_18540"/>
<organism evidence="10 11">
    <name type="scientific">Paenibacillus oryzae</name>
    <dbReference type="NCBI Taxonomy" id="1844972"/>
    <lineage>
        <taxon>Bacteria</taxon>
        <taxon>Bacillati</taxon>
        <taxon>Bacillota</taxon>
        <taxon>Bacilli</taxon>
        <taxon>Bacillales</taxon>
        <taxon>Paenibacillaceae</taxon>
        <taxon>Paenibacillus</taxon>
    </lineage>
</organism>
<dbReference type="GO" id="GO:0051536">
    <property type="term" value="F:iron-sulfur cluster binding"/>
    <property type="evidence" value="ECO:0007669"/>
    <property type="project" value="UniProtKB-KW"/>
</dbReference>
<evidence type="ECO:0000259" key="8">
    <source>
        <dbReference type="Pfam" id="PF07992"/>
    </source>
</evidence>
<dbReference type="Pfam" id="PF14691">
    <property type="entry name" value="Fer4_20"/>
    <property type="match status" value="1"/>
</dbReference>
<evidence type="ECO:0000256" key="6">
    <source>
        <dbReference type="ARBA" id="ARBA00023164"/>
    </source>
</evidence>